<dbReference type="AlphaFoldDB" id="A0A7G9QUM2"/>
<proteinExistence type="predicted"/>
<evidence type="ECO:0000313" key="2">
    <source>
        <dbReference type="Proteomes" id="UP000515977"/>
    </source>
</evidence>
<accession>A0A7G9QUM2</accession>
<reference evidence="1 2" key="1">
    <citation type="submission" date="2020-08" db="EMBL/GenBank/DDBJ databases">
        <title>Genome sequence of Thermomonas brevis KACC 16975T.</title>
        <authorList>
            <person name="Hyun D.-W."/>
            <person name="Bae J.-W."/>
        </authorList>
    </citation>
    <scope>NUCLEOTIDE SEQUENCE [LARGE SCALE GENOMIC DNA]</scope>
    <source>
        <strain evidence="1 2">KACC 16975</strain>
    </source>
</reference>
<gene>
    <name evidence="1" type="ORF">H9L17_02450</name>
</gene>
<evidence type="ECO:0000313" key="1">
    <source>
        <dbReference type="EMBL" id="QNN47047.1"/>
    </source>
</evidence>
<dbReference type="RefSeq" id="WP_187570795.1">
    <property type="nucleotide sequence ID" value="NZ_CP060711.1"/>
</dbReference>
<dbReference type="KEGG" id="tbv:H9L17_02450"/>
<organism evidence="1 2">
    <name type="scientific">Thermomonas brevis</name>
    <dbReference type="NCBI Taxonomy" id="215691"/>
    <lineage>
        <taxon>Bacteria</taxon>
        <taxon>Pseudomonadati</taxon>
        <taxon>Pseudomonadota</taxon>
        <taxon>Gammaproteobacteria</taxon>
        <taxon>Lysobacterales</taxon>
        <taxon>Lysobacteraceae</taxon>
        <taxon>Thermomonas</taxon>
    </lineage>
</organism>
<name>A0A7G9QUM2_9GAMM</name>
<keyword evidence="2" id="KW-1185">Reference proteome</keyword>
<sequence>MNAKEESALILANGHADDVKTVLLENARWIIALFKAIERCDDDADRYALAGIGQYVADHGWANIDADLDQLKAELTKLREVAA</sequence>
<dbReference type="Proteomes" id="UP000515977">
    <property type="component" value="Chromosome"/>
</dbReference>
<dbReference type="EMBL" id="CP060711">
    <property type="protein sequence ID" value="QNN47047.1"/>
    <property type="molecule type" value="Genomic_DNA"/>
</dbReference>
<protein>
    <submittedName>
        <fullName evidence="1">Uncharacterized protein</fullName>
    </submittedName>
</protein>